<proteinExistence type="predicted"/>
<sequence length="255" mass="28300">MTYLNLESALVCFRPAFKLQASSSIFFGRGGSFSLSLFAVFSSLGRSEIDLNLDDHLFQFRGFEKGQPFADQVSIPVIEHLHDAVTIFANTLAQLSKEEAMYLARIPALVAVFGCNHSYAICTYMLLGLWGVLIGTITARSWHRTFNNSLNSYVAAELVFRKRRLLEGVSIGEADDNEALRRARFVFPSGETNDVEMLKVTKVVSENRPLLKDAGLGESNNNDMERPEAPISVTALTRAGSCVTVVELQFSERFT</sequence>
<evidence type="ECO:0000313" key="2">
    <source>
        <dbReference type="Proteomes" id="UP001465976"/>
    </source>
</evidence>
<dbReference type="EMBL" id="JBAHYK010000935">
    <property type="protein sequence ID" value="KAL0570441.1"/>
    <property type="molecule type" value="Genomic_DNA"/>
</dbReference>
<dbReference type="Proteomes" id="UP001465976">
    <property type="component" value="Unassembled WGS sequence"/>
</dbReference>
<protein>
    <submittedName>
        <fullName evidence="1">Uncharacterized protein</fullName>
    </submittedName>
</protein>
<organism evidence="1 2">
    <name type="scientific">Marasmius crinis-equi</name>
    <dbReference type="NCBI Taxonomy" id="585013"/>
    <lineage>
        <taxon>Eukaryota</taxon>
        <taxon>Fungi</taxon>
        <taxon>Dikarya</taxon>
        <taxon>Basidiomycota</taxon>
        <taxon>Agaricomycotina</taxon>
        <taxon>Agaricomycetes</taxon>
        <taxon>Agaricomycetidae</taxon>
        <taxon>Agaricales</taxon>
        <taxon>Marasmiineae</taxon>
        <taxon>Marasmiaceae</taxon>
        <taxon>Marasmius</taxon>
    </lineage>
</organism>
<reference evidence="1 2" key="1">
    <citation type="submission" date="2024-02" db="EMBL/GenBank/DDBJ databases">
        <title>A draft genome for the cacao thread blight pathogen Marasmius crinis-equi.</title>
        <authorList>
            <person name="Cohen S.P."/>
            <person name="Baruah I.K."/>
            <person name="Amoako-Attah I."/>
            <person name="Bukari Y."/>
            <person name="Meinhardt L.W."/>
            <person name="Bailey B.A."/>
        </authorList>
    </citation>
    <scope>NUCLEOTIDE SEQUENCE [LARGE SCALE GENOMIC DNA]</scope>
    <source>
        <strain evidence="1 2">GH-76</strain>
    </source>
</reference>
<accession>A0ABR3F5B3</accession>
<keyword evidence="2" id="KW-1185">Reference proteome</keyword>
<name>A0ABR3F5B3_9AGAR</name>
<gene>
    <name evidence="1" type="ORF">V5O48_011518</name>
</gene>
<comment type="caution">
    <text evidence="1">The sequence shown here is derived from an EMBL/GenBank/DDBJ whole genome shotgun (WGS) entry which is preliminary data.</text>
</comment>
<evidence type="ECO:0000313" key="1">
    <source>
        <dbReference type="EMBL" id="KAL0570441.1"/>
    </source>
</evidence>